<proteinExistence type="predicted"/>
<dbReference type="EMBL" id="JXAK01000017">
    <property type="protein sequence ID" value="KIL40739.1"/>
    <property type="molecule type" value="Genomic_DNA"/>
</dbReference>
<protein>
    <recommendedName>
        <fullName evidence="9">DNA-binding response regulator</fullName>
    </recommendedName>
</protein>
<accession>A0ABR5AI63</accession>
<organism evidence="7 8">
    <name type="scientific">Gordoniibacillus kamchatkensis</name>
    <dbReference type="NCBI Taxonomy" id="1590651"/>
    <lineage>
        <taxon>Bacteria</taxon>
        <taxon>Bacillati</taxon>
        <taxon>Bacillota</taxon>
        <taxon>Bacilli</taxon>
        <taxon>Bacillales</taxon>
        <taxon>Paenibacillaceae</taxon>
        <taxon>Gordoniibacillus</taxon>
    </lineage>
</organism>
<evidence type="ECO:0000256" key="3">
    <source>
        <dbReference type="ARBA" id="ARBA00023163"/>
    </source>
</evidence>
<keyword evidence="8" id="KW-1185">Reference proteome</keyword>
<dbReference type="PROSITE" id="PS00041">
    <property type="entry name" value="HTH_ARAC_FAMILY_1"/>
    <property type="match status" value="1"/>
</dbReference>
<dbReference type="InterPro" id="IPR009057">
    <property type="entry name" value="Homeodomain-like_sf"/>
</dbReference>
<feature type="domain" description="HTH araC/xylS-type" evidence="5">
    <location>
        <begin position="431"/>
        <end position="529"/>
    </location>
</feature>
<dbReference type="SMART" id="SM00342">
    <property type="entry name" value="HTH_ARAC"/>
    <property type="match status" value="1"/>
</dbReference>
<dbReference type="PANTHER" id="PTHR43280:SF2">
    <property type="entry name" value="HTH-TYPE TRANSCRIPTIONAL REGULATOR EXSA"/>
    <property type="match status" value="1"/>
</dbReference>
<evidence type="ECO:0000256" key="2">
    <source>
        <dbReference type="ARBA" id="ARBA00023125"/>
    </source>
</evidence>
<dbReference type="InterPro" id="IPR001789">
    <property type="entry name" value="Sig_transdc_resp-reg_receiver"/>
</dbReference>
<evidence type="ECO:0000259" key="5">
    <source>
        <dbReference type="PROSITE" id="PS01124"/>
    </source>
</evidence>
<dbReference type="InterPro" id="IPR020449">
    <property type="entry name" value="Tscrpt_reg_AraC-type_HTH"/>
</dbReference>
<dbReference type="Gene3D" id="3.40.50.2300">
    <property type="match status" value="1"/>
</dbReference>
<keyword evidence="3" id="KW-0804">Transcription</keyword>
<keyword evidence="4" id="KW-0597">Phosphoprotein</keyword>
<dbReference type="SUPFAM" id="SSF46689">
    <property type="entry name" value="Homeodomain-like"/>
    <property type="match status" value="2"/>
</dbReference>
<evidence type="ECO:0000313" key="8">
    <source>
        <dbReference type="Proteomes" id="UP000031967"/>
    </source>
</evidence>
<dbReference type="SMART" id="SM00448">
    <property type="entry name" value="REC"/>
    <property type="match status" value="1"/>
</dbReference>
<dbReference type="PANTHER" id="PTHR43280">
    <property type="entry name" value="ARAC-FAMILY TRANSCRIPTIONAL REGULATOR"/>
    <property type="match status" value="1"/>
</dbReference>
<dbReference type="Gene3D" id="1.10.10.60">
    <property type="entry name" value="Homeodomain-like"/>
    <property type="match status" value="2"/>
</dbReference>
<dbReference type="PROSITE" id="PS50110">
    <property type="entry name" value="RESPONSE_REGULATORY"/>
    <property type="match status" value="1"/>
</dbReference>
<evidence type="ECO:0000313" key="7">
    <source>
        <dbReference type="EMBL" id="KIL40739.1"/>
    </source>
</evidence>
<name>A0ABR5AI63_9BACL</name>
<evidence type="ECO:0000256" key="1">
    <source>
        <dbReference type="ARBA" id="ARBA00023015"/>
    </source>
</evidence>
<dbReference type="Proteomes" id="UP000031967">
    <property type="component" value="Unassembled WGS sequence"/>
</dbReference>
<keyword evidence="2" id="KW-0238">DNA-binding</keyword>
<gene>
    <name evidence="7" type="ORF">SD70_11750</name>
</gene>
<feature type="modified residue" description="4-aspartylphosphate" evidence="4">
    <location>
        <position position="54"/>
    </location>
</feature>
<evidence type="ECO:0000256" key="4">
    <source>
        <dbReference type="PROSITE-ProRule" id="PRU00169"/>
    </source>
</evidence>
<reference evidence="7 8" key="1">
    <citation type="submission" date="2014-12" db="EMBL/GenBank/DDBJ databases">
        <title>Draft genome sequence of Paenibacillus kamchatkensis strain B-2647.</title>
        <authorList>
            <person name="Karlyshev A.V."/>
            <person name="Kudryashova E.B."/>
        </authorList>
    </citation>
    <scope>NUCLEOTIDE SEQUENCE [LARGE SCALE GENOMIC DNA]</scope>
    <source>
        <strain evidence="7 8">VKM B-2647</strain>
    </source>
</reference>
<dbReference type="Pfam" id="PF00072">
    <property type="entry name" value="Response_reg"/>
    <property type="match status" value="1"/>
</dbReference>
<dbReference type="SUPFAM" id="SSF52172">
    <property type="entry name" value="CheY-like"/>
    <property type="match status" value="1"/>
</dbReference>
<sequence>MQLLIVDDELYAVKALSYNVDWHSIGFTKVHEAYSTEQAKQLIETNDIAAMICDIEMPGGSGLELLEWVKAGAFRMETVFLTCHPEFDYAHKGIRLGIYEYLLKPVNYEQMHQIMHKLVVKIMQETESQRFKELYDKYSRLWEEQKPLVIERFWQDVLERRLRPTDEHLVKLRAASNLDLSASDSVLPVLIGVEEWRRELSAKDKEIMNYALRKSAEELILGTRQGSAFRDREGSNVLLLYRPDISDTELKRRCRAFIQASDRYFYCQLSCFIGEPVAIADLPSQYARLADMYKKNVMRSRTVMTLDEELSPCDLRSVPPLPFESWCALFETGKTDELLRRVEAYMHAIESNQSLMHETLEALHLAVVNMIYRAFHKQGISVQELFEANEATDPNVLLRSLSQFRLWTRRTIAEGARIFHMRGGDGSAAVAKIKQYIDLHLDRDFSRDDIAASVYLNADYITRIFRKETGLSLQEYIIQRKLERSKELLTGTNLKISDLGQQIGYSNITYFTKLFKRVIGISPQEYRKKYKK</sequence>
<keyword evidence="1" id="KW-0805">Transcription regulation</keyword>
<dbReference type="InterPro" id="IPR018062">
    <property type="entry name" value="HTH_AraC-typ_CS"/>
</dbReference>
<dbReference type="PROSITE" id="PS01124">
    <property type="entry name" value="HTH_ARAC_FAMILY_2"/>
    <property type="match status" value="1"/>
</dbReference>
<comment type="caution">
    <text evidence="7">The sequence shown here is derived from an EMBL/GenBank/DDBJ whole genome shotgun (WGS) entry which is preliminary data.</text>
</comment>
<dbReference type="CDD" id="cd17536">
    <property type="entry name" value="REC_YesN-like"/>
    <property type="match status" value="1"/>
</dbReference>
<evidence type="ECO:0000259" key="6">
    <source>
        <dbReference type="PROSITE" id="PS50110"/>
    </source>
</evidence>
<dbReference type="PRINTS" id="PR00032">
    <property type="entry name" value="HTHARAC"/>
</dbReference>
<dbReference type="InterPro" id="IPR011006">
    <property type="entry name" value="CheY-like_superfamily"/>
</dbReference>
<dbReference type="Pfam" id="PF12833">
    <property type="entry name" value="HTH_18"/>
    <property type="match status" value="1"/>
</dbReference>
<feature type="domain" description="Response regulatory" evidence="6">
    <location>
        <begin position="2"/>
        <end position="119"/>
    </location>
</feature>
<evidence type="ECO:0008006" key="9">
    <source>
        <dbReference type="Google" id="ProtNLM"/>
    </source>
</evidence>
<dbReference type="RefSeq" id="WP_041047753.1">
    <property type="nucleotide sequence ID" value="NZ_JXAK01000017.1"/>
</dbReference>
<dbReference type="InterPro" id="IPR018060">
    <property type="entry name" value="HTH_AraC"/>
</dbReference>